<evidence type="ECO:0000256" key="1">
    <source>
        <dbReference type="SAM" id="MobiDB-lite"/>
    </source>
</evidence>
<reference evidence="2 3" key="1">
    <citation type="journal article" date="2018" name="New Phytol.">
        <title>Phylogenomics of Endogonaceae and evolution of mycorrhizas within Mucoromycota.</title>
        <authorList>
            <person name="Chang Y."/>
            <person name="Desiro A."/>
            <person name="Na H."/>
            <person name="Sandor L."/>
            <person name="Lipzen A."/>
            <person name="Clum A."/>
            <person name="Barry K."/>
            <person name="Grigoriev I.V."/>
            <person name="Martin F.M."/>
            <person name="Stajich J.E."/>
            <person name="Smith M.E."/>
            <person name="Bonito G."/>
            <person name="Spatafora J.W."/>
        </authorList>
    </citation>
    <scope>NUCLEOTIDE SEQUENCE [LARGE SCALE GENOMIC DNA]</scope>
    <source>
        <strain evidence="2 3">AD002</strain>
    </source>
</reference>
<sequence>MRAISDFSITVDNEYIDFFGPPNPSVSATLRGKIQLVLTKPLTIKNLSLKLTGKSAVASVYYYFKVVKREDAVLAENRELPEGTTELAWQFKLPGDLPPSFKINVGSCDYQLSALLICDKTLFGSNKTRRYKDIHISRSLISSLDLAQSLPPMVYKGKREGIIEYKFFVPKVICTDETETHLSLQIKTLQDVGRVKKVVVTLEQNERFLNPWGAAARAPEQKQAASDSSSNSDASGTGIEPGGSNRHNQSFMNTETTPGETEAYANYSDPANLDATVSITLPLNKVKLHPRIKTTSLEVTHHIMARVVFVHEQEQKDLWVHFPIPVSMLPFAPPGIGDIPSVSTIEYDLPTYDTTMEGTELPSYTGAEPPGG</sequence>
<evidence type="ECO:0000313" key="2">
    <source>
        <dbReference type="EMBL" id="RUS32519.1"/>
    </source>
</evidence>
<organism evidence="2 3">
    <name type="scientific">Jimgerdemannia flammicorona</name>
    <dbReference type="NCBI Taxonomy" id="994334"/>
    <lineage>
        <taxon>Eukaryota</taxon>
        <taxon>Fungi</taxon>
        <taxon>Fungi incertae sedis</taxon>
        <taxon>Mucoromycota</taxon>
        <taxon>Mucoromycotina</taxon>
        <taxon>Endogonomycetes</taxon>
        <taxon>Endogonales</taxon>
        <taxon>Endogonaceae</taxon>
        <taxon>Jimgerdemannia</taxon>
    </lineage>
</organism>
<feature type="region of interest" description="Disordered" evidence="1">
    <location>
        <begin position="213"/>
        <end position="262"/>
    </location>
</feature>
<evidence type="ECO:0000313" key="3">
    <source>
        <dbReference type="Proteomes" id="UP000274822"/>
    </source>
</evidence>
<dbReference type="AlphaFoldDB" id="A0A433QRX2"/>
<evidence type="ECO:0008006" key="4">
    <source>
        <dbReference type="Google" id="ProtNLM"/>
    </source>
</evidence>
<protein>
    <recommendedName>
        <fullName evidence="4">Arrestin C-terminal-like domain-containing protein</fullName>
    </recommendedName>
</protein>
<comment type="caution">
    <text evidence="2">The sequence shown here is derived from an EMBL/GenBank/DDBJ whole genome shotgun (WGS) entry which is preliminary data.</text>
</comment>
<dbReference type="Proteomes" id="UP000274822">
    <property type="component" value="Unassembled WGS sequence"/>
</dbReference>
<dbReference type="Gene3D" id="2.60.40.640">
    <property type="match status" value="1"/>
</dbReference>
<feature type="compositionally biased region" description="Polar residues" evidence="1">
    <location>
        <begin position="245"/>
        <end position="259"/>
    </location>
</feature>
<dbReference type="PANTHER" id="PTHR11188:SF17">
    <property type="entry name" value="FI21816P1"/>
    <property type="match status" value="1"/>
</dbReference>
<dbReference type="GO" id="GO:0015031">
    <property type="term" value="P:protein transport"/>
    <property type="evidence" value="ECO:0007669"/>
    <property type="project" value="TreeGrafter"/>
</dbReference>
<dbReference type="EMBL" id="RBNJ01001999">
    <property type="protein sequence ID" value="RUS32519.1"/>
    <property type="molecule type" value="Genomic_DNA"/>
</dbReference>
<dbReference type="InterPro" id="IPR050357">
    <property type="entry name" value="Arrestin_domain-protein"/>
</dbReference>
<name>A0A433QRX2_9FUNG</name>
<dbReference type="GO" id="GO:0005737">
    <property type="term" value="C:cytoplasm"/>
    <property type="evidence" value="ECO:0007669"/>
    <property type="project" value="TreeGrafter"/>
</dbReference>
<keyword evidence="3" id="KW-1185">Reference proteome</keyword>
<accession>A0A433QRX2</accession>
<feature type="compositionally biased region" description="Low complexity" evidence="1">
    <location>
        <begin position="214"/>
        <end position="235"/>
    </location>
</feature>
<dbReference type="InterPro" id="IPR014752">
    <property type="entry name" value="Arrestin-like_C"/>
</dbReference>
<proteinExistence type="predicted"/>
<dbReference type="PANTHER" id="PTHR11188">
    <property type="entry name" value="ARRESTIN DOMAIN CONTAINING PROTEIN"/>
    <property type="match status" value="1"/>
</dbReference>
<gene>
    <name evidence="2" type="ORF">BC938DRAFT_475178</name>
</gene>